<dbReference type="Pfam" id="PF01176">
    <property type="entry name" value="eIF-1a"/>
    <property type="match status" value="1"/>
</dbReference>
<evidence type="ECO:0000259" key="5">
    <source>
        <dbReference type="PROSITE" id="PS50832"/>
    </source>
</evidence>
<evidence type="ECO:0000256" key="1">
    <source>
        <dbReference type="ARBA" id="ARBA00025502"/>
    </source>
</evidence>
<dbReference type="SUPFAM" id="SSF50249">
    <property type="entry name" value="Nucleic acid-binding proteins"/>
    <property type="match status" value="1"/>
</dbReference>
<dbReference type="PANTHER" id="PTHR21668">
    <property type="entry name" value="EIF-1A"/>
    <property type="match status" value="1"/>
</dbReference>
<name>A0A7J4IXM2_9ARCH</name>
<evidence type="ECO:0000256" key="3">
    <source>
        <dbReference type="PROSITE-ProRule" id="PRU00181"/>
    </source>
</evidence>
<sequence>MQEEKKLEEIRKTRLPNEKELEMFGLVIQMHGSDQVKVACNDGKERQCRIPGKLKKRVWIRQNDIVIIKLWDFQPSKADIVWRFFGHQTEYLKREGRLKGLPV</sequence>
<dbReference type="Proteomes" id="UP000565078">
    <property type="component" value="Unassembled WGS sequence"/>
</dbReference>
<dbReference type="AlphaFoldDB" id="A0A7J4IXM2"/>
<dbReference type="InterPro" id="IPR012340">
    <property type="entry name" value="NA-bd_OB-fold"/>
</dbReference>
<dbReference type="NCBIfam" id="NF003085">
    <property type="entry name" value="PRK04012.1-5"/>
    <property type="match status" value="1"/>
</dbReference>
<dbReference type="SMART" id="SM00652">
    <property type="entry name" value="eIF1a"/>
    <property type="match status" value="1"/>
</dbReference>
<feature type="domain" description="S1-like" evidence="5">
    <location>
        <begin position="11"/>
        <end position="85"/>
    </location>
</feature>
<dbReference type="EMBL" id="DUGC01000092">
    <property type="protein sequence ID" value="HIH10158.1"/>
    <property type="molecule type" value="Genomic_DNA"/>
</dbReference>
<dbReference type="GO" id="GO:0003743">
    <property type="term" value="F:translation initiation factor activity"/>
    <property type="evidence" value="ECO:0007669"/>
    <property type="project" value="UniProtKB-UniRule"/>
</dbReference>
<dbReference type="NCBIfam" id="TIGR00523">
    <property type="entry name" value="eIF-1A"/>
    <property type="match status" value="1"/>
</dbReference>
<dbReference type="NCBIfam" id="NF003084">
    <property type="entry name" value="PRK04012.1-3"/>
    <property type="match status" value="1"/>
</dbReference>
<protein>
    <recommendedName>
        <fullName evidence="2">Translation initiation factor 1A</fullName>
        <shortName evidence="2">aIF-1A</shortName>
    </recommendedName>
</protein>
<proteinExistence type="inferred from homology"/>
<dbReference type="Gene3D" id="2.40.50.140">
    <property type="entry name" value="Nucleic acid-binding proteins"/>
    <property type="match status" value="1"/>
</dbReference>
<dbReference type="InterPro" id="IPR006196">
    <property type="entry name" value="RNA-binding_domain_S1_IF1"/>
</dbReference>
<evidence type="ECO:0000313" key="6">
    <source>
        <dbReference type="EMBL" id="HIH10158.1"/>
    </source>
</evidence>
<keyword evidence="2 3" id="KW-0648">Protein biosynthesis</keyword>
<comment type="function">
    <text evidence="1 2">Seems to be required for maximal rate of protein biosynthesis. Enhances ribosome dissociation into subunits and stabilizes the binding of the initiator Met-tRNA(I) to 40 S ribosomal subunits.</text>
</comment>
<dbReference type="GO" id="GO:0003723">
    <property type="term" value="F:RNA binding"/>
    <property type="evidence" value="ECO:0007669"/>
    <property type="project" value="InterPro"/>
</dbReference>
<evidence type="ECO:0000256" key="2">
    <source>
        <dbReference type="HAMAP-Rule" id="MF_00216"/>
    </source>
</evidence>
<comment type="caution">
    <text evidence="6">The sequence shown here is derived from an EMBL/GenBank/DDBJ whole genome shotgun (WGS) entry which is preliminary data.</text>
</comment>
<organism evidence="6 7">
    <name type="scientific">Candidatus Iainarchaeum sp</name>
    <dbReference type="NCBI Taxonomy" id="3101447"/>
    <lineage>
        <taxon>Archaea</taxon>
        <taxon>Candidatus Iainarchaeota</taxon>
        <taxon>Candidatus Iainarchaeia</taxon>
        <taxon>Candidatus Iainarchaeales</taxon>
        <taxon>Candidatus Iainarchaeaceae</taxon>
        <taxon>Candidatus Iainarchaeum</taxon>
    </lineage>
</organism>
<gene>
    <name evidence="6" type="primary">eif1A</name>
    <name evidence="2" type="synonym">eif1a</name>
    <name evidence="6" type="ORF">HA254_05840</name>
</gene>
<dbReference type="InterPro" id="IPR001253">
    <property type="entry name" value="TIF_eIF-1A"/>
</dbReference>
<evidence type="ECO:0000256" key="4">
    <source>
        <dbReference type="RuleBase" id="RU004364"/>
    </source>
</evidence>
<evidence type="ECO:0000313" key="7">
    <source>
        <dbReference type="Proteomes" id="UP000565078"/>
    </source>
</evidence>
<reference evidence="7" key="1">
    <citation type="journal article" date="2020" name="bioRxiv">
        <title>A rank-normalized archaeal taxonomy based on genome phylogeny resolves widespread incomplete and uneven classifications.</title>
        <authorList>
            <person name="Rinke C."/>
            <person name="Chuvochina M."/>
            <person name="Mussig A.J."/>
            <person name="Chaumeil P.-A."/>
            <person name="Waite D.W."/>
            <person name="Whitman W.B."/>
            <person name="Parks D.H."/>
            <person name="Hugenholtz P."/>
        </authorList>
    </citation>
    <scope>NUCLEOTIDE SEQUENCE [LARGE SCALE GENOMIC DNA]</scope>
</reference>
<dbReference type="PROSITE" id="PS50832">
    <property type="entry name" value="S1_IF1_TYPE"/>
    <property type="match status" value="1"/>
</dbReference>
<keyword evidence="2 3" id="KW-0396">Initiation factor</keyword>
<comment type="similarity">
    <text evidence="2 4">Belongs to the eIF-1A family.</text>
</comment>
<dbReference type="CDD" id="cd05793">
    <property type="entry name" value="S1_IF1A"/>
    <property type="match status" value="1"/>
</dbReference>
<accession>A0A7J4IXM2</accession>
<dbReference type="HAMAP" id="MF_00216">
    <property type="entry name" value="aIF_1A"/>
    <property type="match status" value="1"/>
</dbReference>